<sequence length="93" mass="10654">MIGSVGFGPLRTKLNAKDLEEGNKQMRGKSMRKMRREKTGGVRVENGDNEYKEVGADESKPMKEREKEENMQKEGDECSADMVTRRKSQKDDQ</sequence>
<feature type="compositionally biased region" description="Basic residues" evidence="1">
    <location>
        <begin position="26"/>
        <end position="36"/>
    </location>
</feature>
<gene>
    <name evidence="2" type="ORF">RRG08_015948</name>
</gene>
<evidence type="ECO:0000256" key="1">
    <source>
        <dbReference type="SAM" id="MobiDB-lite"/>
    </source>
</evidence>
<organism evidence="2 3">
    <name type="scientific">Elysia crispata</name>
    <name type="common">lettuce slug</name>
    <dbReference type="NCBI Taxonomy" id="231223"/>
    <lineage>
        <taxon>Eukaryota</taxon>
        <taxon>Metazoa</taxon>
        <taxon>Spiralia</taxon>
        <taxon>Lophotrochozoa</taxon>
        <taxon>Mollusca</taxon>
        <taxon>Gastropoda</taxon>
        <taxon>Heterobranchia</taxon>
        <taxon>Euthyneura</taxon>
        <taxon>Panpulmonata</taxon>
        <taxon>Sacoglossa</taxon>
        <taxon>Placobranchoidea</taxon>
        <taxon>Plakobranchidae</taxon>
        <taxon>Elysia</taxon>
    </lineage>
</organism>
<keyword evidence="3" id="KW-1185">Reference proteome</keyword>
<name>A0AAE1AMG1_9GAST</name>
<evidence type="ECO:0000313" key="2">
    <source>
        <dbReference type="EMBL" id="KAK3790479.1"/>
    </source>
</evidence>
<evidence type="ECO:0000313" key="3">
    <source>
        <dbReference type="Proteomes" id="UP001283361"/>
    </source>
</evidence>
<dbReference type="Proteomes" id="UP001283361">
    <property type="component" value="Unassembled WGS sequence"/>
</dbReference>
<feature type="compositionally biased region" description="Basic and acidic residues" evidence="1">
    <location>
        <begin position="15"/>
        <end position="24"/>
    </location>
</feature>
<proteinExistence type="predicted"/>
<accession>A0AAE1AMG1</accession>
<feature type="region of interest" description="Disordered" evidence="1">
    <location>
        <begin position="1"/>
        <end position="93"/>
    </location>
</feature>
<dbReference type="EMBL" id="JAWDGP010001540">
    <property type="protein sequence ID" value="KAK3790479.1"/>
    <property type="molecule type" value="Genomic_DNA"/>
</dbReference>
<reference evidence="2" key="1">
    <citation type="journal article" date="2023" name="G3 (Bethesda)">
        <title>A reference genome for the long-term kleptoplast-retaining sea slug Elysia crispata morphotype clarki.</title>
        <authorList>
            <person name="Eastman K.E."/>
            <person name="Pendleton A.L."/>
            <person name="Shaikh M.A."/>
            <person name="Suttiyut T."/>
            <person name="Ogas R."/>
            <person name="Tomko P."/>
            <person name="Gavelis G."/>
            <person name="Widhalm J.R."/>
            <person name="Wisecaver J.H."/>
        </authorList>
    </citation>
    <scope>NUCLEOTIDE SEQUENCE</scope>
    <source>
        <strain evidence="2">ECLA1</strain>
    </source>
</reference>
<feature type="compositionally biased region" description="Basic and acidic residues" evidence="1">
    <location>
        <begin position="37"/>
        <end position="76"/>
    </location>
</feature>
<protein>
    <submittedName>
        <fullName evidence="2">Uncharacterized protein</fullName>
    </submittedName>
</protein>
<comment type="caution">
    <text evidence="2">The sequence shown here is derived from an EMBL/GenBank/DDBJ whole genome shotgun (WGS) entry which is preliminary data.</text>
</comment>
<dbReference type="AlphaFoldDB" id="A0AAE1AMG1"/>